<dbReference type="GO" id="GO:0005730">
    <property type="term" value="C:nucleolus"/>
    <property type="evidence" value="ECO:0007669"/>
    <property type="project" value="UniProtKB-SubCell"/>
</dbReference>
<dbReference type="EMBL" id="JACGCI010000001">
    <property type="protein sequence ID" value="KAF6766539.1"/>
    <property type="molecule type" value="Genomic_DNA"/>
</dbReference>
<evidence type="ECO:0000256" key="3">
    <source>
        <dbReference type="ARBA" id="ARBA00007869"/>
    </source>
</evidence>
<keyword evidence="7 8" id="KW-0539">Nucleus</keyword>
<feature type="coiled-coil region" evidence="8">
    <location>
        <begin position="55"/>
        <end position="100"/>
    </location>
</feature>
<evidence type="ECO:0000256" key="6">
    <source>
        <dbReference type="ARBA" id="ARBA00023054"/>
    </source>
</evidence>
<comment type="similarity">
    <text evidence="3 8">Belongs to the CGR1 family.</text>
</comment>
<evidence type="ECO:0000256" key="1">
    <source>
        <dbReference type="ARBA" id="ARBA00004090"/>
    </source>
</evidence>
<evidence type="ECO:0000256" key="7">
    <source>
        <dbReference type="ARBA" id="ARBA00023242"/>
    </source>
</evidence>
<organism evidence="9 10">
    <name type="scientific">Ephemerocybe angulata</name>
    <dbReference type="NCBI Taxonomy" id="980116"/>
    <lineage>
        <taxon>Eukaryota</taxon>
        <taxon>Fungi</taxon>
        <taxon>Dikarya</taxon>
        <taxon>Basidiomycota</taxon>
        <taxon>Agaricomycotina</taxon>
        <taxon>Agaricomycetes</taxon>
        <taxon>Agaricomycetidae</taxon>
        <taxon>Agaricales</taxon>
        <taxon>Agaricineae</taxon>
        <taxon>Psathyrellaceae</taxon>
        <taxon>Ephemerocybe</taxon>
    </lineage>
</organism>
<evidence type="ECO:0000313" key="10">
    <source>
        <dbReference type="Proteomes" id="UP000521943"/>
    </source>
</evidence>
<reference evidence="9 10" key="1">
    <citation type="submission" date="2020-07" db="EMBL/GenBank/DDBJ databases">
        <title>Comparative genomics of pyrophilous fungi reveals a link between fire events and developmental genes.</title>
        <authorList>
            <consortium name="DOE Joint Genome Institute"/>
            <person name="Steindorff A.S."/>
            <person name="Carver A."/>
            <person name="Calhoun S."/>
            <person name="Stillman K."/>
            <person name="Liu H."/>
            <person name="Lipzen A."/>
            <person name="Pangilinan J."/>
            <person name="Labutti K."/>
            <person name="Bruns T.D."/>
            <person name="Grigoriev I.V."/>
        </authorList>
    </citation>
    <scope>NUCLEOTIDE SEQUENCE [LARGE SCALE GENOMIC DNA]</scope>
    <source>
        <strain evidence="9 10">CBS 144469</strain>
    </source>
</reference>
<dbReference type="GO" id="GO:0006364">
    <property type="term" value="P:rRNA processing"/>
    <property type="evidence" value="ECO:0007669"/>
    <property type="project" value="UniProtKB-UniRule"/>
</dbReference>
<comment type="subcellular location">
    <subcellularLocation>
        <location evidence="2 8">Nucleus</location>
        <location evidence="2 8">Nucleolus</location>
    </subcellularLocation>
</comment>
<evidence type="ECO:0000313" key="9">
    <source>
        <dbReference type="EMBL" id="KAF6766539.1"/>
    </source>
</evidence>
<gene>
    <name evidence="9" type="ORF">DFP72DRAFT_1057689</name>
</gene>
<dbReference type="Pfam" id="PF03879">
    <property type="entry name" value="Cgr1"/>
    <property type="match status" value="1"/>
</dbReference>
<protein>
    <recommendedName>
        <fullName evidence="8">rRNA-processing protein</fullName>
    </recommendedName>
</protein>
<dbReference type="OrthoDB" id="277961at2759"/>
<evidence type="ECO:0000256" key="5">
    <source>
        <dbReference type="ARBA" id="ARBA00022552"/>
    </source>
</evidence>
<dbReference type="InterPro" id="IPR005579">
    <property type="entry name" value="Cgr1-like"/>
</dbReference>
<keyword evidence="6 8" id="KW-0175">Coiled coil</keyword>
<accession>A0A8H6IK70</accession>
<sequence length="124" mass="14393">MQADIIHEDVPVVALASSSNGRVSGKAWKLEKSATVRSQLPKGVKTKRWEDRMDKTKKEQAIKKLQAELRDEKQAEYERRKEVTLERKRIAEEKRRIEEAKLMMGARKAARLRKRAGRSKTVNH</sequence>
<dbReference type="AlphaFoldDB" id="A0A8H6IK70"/>
<evidence type="ECO:0000256" key="8">
    <source>
        <dbReference type="RuleBase" id="RU363084"/>
    </source>
</evidence>
<dbReference type="Proteomes" id="UP000521943">
    <property type="component" value="Unassembled WGS sequence"/>
</dbReference>
<keyword evidence="4 8" id="KW-0690">Ribosome biogenesis</keyword>
<proteinExistence type="inferred from homology"/>
<keyword evidence="10" id="KW-1185">Reference proteome</keyword>
<comment type="caution">
    <text evidence="9">The sequence shown here is derived from an EMBL/GenBank/DDBJ whole genome shotgun (WGS) entry which is preliminary data.</text>
</comment>
<name>A0A8H6IK70_9AGAR</name>
<keyword evidence="5 8" id="KW-0698">rRNA processing</keyword>
<evidence type="ECO:0000256" key="4">
    <source>
        <dbReference type="ARBA" id="ARBA00022517"/>
    </source>
</evidence>
<evidence type="ECO:0000256" key="2">
    <source>
        <dbReference type="ARBA" id="ARBA00004604"/>
    </source>
</evidence>
<comment type="function">
    <text evidence="1 8">Involved in nucleolar integrity and required for processing of the pre-rRNA for the 60S ribosome subunit.</text>
</comment>